<dbReference type="PANTHER" id="PTHR34598:SF3">
    <property type="entry name" value="OXIDOREDUCTASE AN1597"/>
    <property type="match status" value="1"/>
</dbReference>
<keyword evidence="3" id="KW-1185">Reference proteome</keyword>
<name>A0AB34J319_PRYPA</name>
<dbReference type="Proteomes" id="UP001515480">
    <property type="component" value="Unassembled WGS sequence"/>
</dbReference>
<dbReference type="AlphaFoldDB" id="A0AB34J319"/>
<dbReference type="EMBL" id="JBGBPQ010000014">
    <property type="protein sequence ID" value="KAL1511576.1"/>
    <property type="molecule type" value="Genomic_DNA"/>
</dbReference>
<sequence length="320" mass="34793">MRARLRYNLPPPSGKLNGVSVDQDSPGLSPFAFHAQHGFTPSDLSAELLTGFAACTAEVSVLLRNARESAEPPRLEAHGFTLLDDCAHADAVEHEWLRDDRHVQEVYYREAEGMAKKAMPGAVAAFAFNHVRRISRHSQGDSQQPRHAPAISAPSYMVHADCTPSSWAARVKEIEDFAKAGPPGLSAAQGEVLASAGRVVIMNLWRLISSFRQPSPTHLALCDVRSVDLKSALPYHFLINGFLGTNYGLDMHAAAAHEWYYFPELAAHEVVAFKAYDSLHEASNGPAFTFHAAVDDQSALDGGCAPRESIEVRVALAFPA</sequence>
<accession>A0AB34J319</accession>
<organism evidence="2 3">
    <name type="scientific">Prymnesium parvum</name>
    <name type="common">Toxic golden alga</name>
    <dbReference type="NCBI Taxonomy" id="97485"/>
    <lineage>
        <taxon>Eukaryota</taxon>
        <taxon>Haptista</taxon>
        <taxon>Haptophyta</taxon>
        <taxon>Prymnesiophyceae</taxon>
        <taxon>Prymnesiales</taxon>
        <taxon>Prymnesiaceae</taxon>
        <taxon>Prymnesium</taxon>
    </lineage>
</organism>
<evidence type="ECO:0000256" key="1">
    <source>
        <dbReference type="ARBA" id="ARBA00023604"/>
    </source>
</evidence>
<reference evidence="2 3" key="1">
    <citation type="journal article" date="2024" name="Science">
        <title>Giant polyketide synthase enzymes in the biosynthesis of giant marine polyether toxins.</title>
        <authorList>
            <person name="Fallon T.R."/>
            <person name="Shende V.V."/>
            <person name="Wierzbicki I.H."/>
            <person name="Pendleton A.L."/>
            <person name="Watervoot N.F."/>
            <person name="Auber R.P."/>
            <person name="Gonzalez D.J."/>
            <person name="Wisecaver J.H."/>
            <person name="Moore B.S."/>
        </authorList>
    </citation>
    <scope>NUCLEOTIDE SEQUENCE [LARGE SCALE GENOMIC DNA]</scope>
    <source>
        <strain evidence="2 3">12B1</strain>
    </source>
</reference>
<dbReference type="GO" id="GO:0016491">
    <property type="term" value="F:oxidoreductase activity"/>
    <property type="evidence" value="ECO:0007669"/>
    <property type="project" value="InterPro"/>
</dbReference>
<comment type="caution">
    <text evidence="2">The sequence shown here is derived from an EMBL/GenBank/DDBJ whole genome shotgun (WGS) entry which is preliminary data.</text>
</comment>
<comment type="similarity">
    <text evidence="1">Belongs to the asaB hydroxylase/desaturase family.</text>
</comment>
<proteinExistence type="inferred from homology"/>
<evidence type="ECO:0000313" key="3">
    <source>
        <dbReference type="Proteomes" id="UP001515480"/>
    </source>
</evidence>
<dbReference type="PANTHER" id="PTHR34598">
    <property type="entry name" value="BLL6449 PROTEIN"/>
    <property type="match status" value="1"/>
</dbReference>
<dbReference type="NCBIfam" id="NF041278">
    <property type="entry name" value="CmcJ_NvfI_EfuI"/>
    <property type="match status" value="1"/>
</dbReference>
<evidence type="ECO:0000313" key="2">
    <source>
        <dbReference type="EMBL" id="KAL1511576.1"/>
    </source>
</evidence>
<protein>
    <submittedName>
        <fullName evidence="2">Uncharacterized protein</fullName>
    </submittedName>
</protein>
<dbReference type="InterPro" id="IPR044053">
    <property type="entry name" value="AsaB-like"/>
</dbReference>
<gene>
    <name evidence="2" type="ORF">AB1Y20_006370</name>
</gene>